<evidence type="ECO:0000256" key="4">
    <source>
        <dbReference type="ARBA" id="ARBA00022989"/>
    </source>
</evidence>
<evidence type="ECO:0000313" key="9">
    <source>
        <dbReference type="Proteomes" id="UP001161405"/>
    </source>
</evidence>
<evidence type="ECO:0000256" key="1">
    <source>
        <dbReference type="ARBA" id="ARBA00004127"/>
    </source>
</evidence>
<reference evidence="8" key="2">
    <citation type="submission" date="2023-01" db="EMBL/GenBank/DDBJ databases">
        <title>Draft genome sequence of Maritalea porphyrae strain NBRC 107169.</title>
        <authorList>
            <person name="Sun Q."/>
            <person name="Mori K."/>
        </authorList>
    </citation>
    <scope>NUCLEOTIDE SEQUENCE</scope>
    <source>
        <strain evidence="8">NBRC 107169</strain>
    </source>
</reference>
<dbReference type="PANTHER" id="PTHR23519:SF1">
    <property type="entry name" value="AUTOPHAGY-RELATED PROTEIN 22"/>
    <property type="match status" value="1"/>
</dbReference>
<comment type="caution">
    <text evidence="8">The sequence shown here is derived from an EMBL/GenBank/DDBJ whole genome shotgun (WGS) entry which is preliminary data.</text>
</comment>
<dbReference type="InterPro" id="IPR050495">
    <property type="entry name" value="ATG22/LtaA_families"/>
</dbReference>
<keyword evidence="5 6" id="KW-0472">Membrane</keyword>
<dbReference type="EMBL" id="BSNI01000002">
    <property type="protein sequence ID" value="GLQ16686.1"/>
    <property type="molecule type" value="Genomic_DNA"/>
</dbReference>
<dbReference type="Gene3D" id="1.20.1250.20">
    <property type="entry name" value="MFS general substrate transporter like domains"/>
    <property type="match status" value="2"/>
</dbReference>
<feature type="domain" description="Major facilitator superfamily (MFS) profile" evidence="7">
    <location>
        <begin position="58"/>
        <end position="494"/>
    </location>
</feature>
<dbReference type="SUPFAM" id="SSF103473">
    <property type="entry name" value="MFS general substrate transporter"/>
    <property type="match status" value="1"/>
</dbReference>
<feature type="transmembrane region" description="Helical" evidence="6">
    <location>
        <begin position="246"/>
        <end position="266"/>
    </location>
</feature>
<keyword evidence="2" id="KW-0813">Transport</keyword>
<feature type="transmembrane region" description="Helical" evidence="6">
    <location>
        <begin position="440"/>
        <end position="464"/>
    </location>
</feature>
<name>A0ABQ5UQQ1_9HYPH</name>
<evidence type="ECO:0000256" key="2">
    <source>
        <dbReference type="ARBA" id="ARBA00022448"/>
    </source>
</evidence>
<dbReference type="PANTHER" id="PTHR23519">
    <property type="entry name" value="AUTOPHAGY-RELATED PROTEIN 22"/>
    <property type="match status" value="1"/>
</dbReference>
<keyword evidence="4 6" id="KW-1133">Transmembrane helix</keyword>
<feature type="transmembrane region" description="Helical" evidence="6">
    <location>
        <begin position="299"/>
        <end position="323"/>
    </location>
</feature>
<keyword evidence="3 6" id="KW-0812">Transmembrane</keyword>
<accession>A0ABQ5UQQ1</accession>
<feature type="transmembrane region" description="Helical" evidence="6">
    <location>
        <begin position="335"/>
        <end position="353"/>
    </location>
</feature>
<feature type="transmembrane region" description="Helical" evidence="6">
    <location>
        <begin position="470"/>
        <end position="489"/>
    </location>
</feature>
<evidence type="ECO:0000256" key="5">
    <source>
        <dbReference type="ARBA" id="ARBA00023136"/>
    </source>
</evidence>
<gene>
    <name evidence="8" type="ORF">GCM10007879_09350</name>
</gene>
<evidence type="ECO:0000256" key="3">
    <source>
        <dbReference type="ARBA" id="ARBA00022692"/>
    </source>
</evidence>
<evidence type="ECO:0000259" key="7">
    <source>
        <dbReference type="PROSITE" id="PS50850"/>
    </source>
</evidence>
<evidence type="ECO:0000256" key="6">
    <source>
        <dbReference type="SAM" id="Phobius"/>
    </source>
</evidence>
<dbReference type="InterPro" id="IPR024671">
    <property type="entry name" value="Atg22-like"/>
</dbReference>
<dbReference type="InterPro" id="IPR036259">
    <property type="entry name" value="MFS_trans_sf"/>
</dbReference>
<reference evidence="8" key="1">
    <citation type="journal article" date="2014" name="Int. J. Syst. Evol. Microbiol.">
        <title>Complete genome of a new Firmicutes species belonging to the dominant human colonic microbiota ('Ruminococcus bicirculans') reveals two chromosomes and a selective capacity to utilize plant glucans.</title>
        <authorList>
            <consortium name="NISC Comparative Sequencing Program"/>
            <person name="Wegmann U."/>
            <person name="Louis P."/>
            <person name="Goesmann A."/>
            <person name="Henrissat B."/>
            <person name="Duncan S.H."/>
            <person name="Flint H.J."/>
        </authorList>
    </citation>
    <scope>NUCLEOTIDE SEQUENCE</scope>
    <source>
        <strain evidence="8">NBRC 107169</strain>
    </source>
</reference>
<feature type="transmembrane region" description="Helical" evidence="6">
    <location>
        <begin position="63"/>
        <end position="86"/>
    </location>
</feature>
<dbReference type="Pfam" id="PF11700">
    <property type="entry name" value="ATG22"/>
    <property type="match status" value="1"/>
</dbReference>
<dbReference type="Proteomes" id="UP001161405">
    <property type="component" value="Unassembled WGS sequence"/>
</dbReference>
<sequence length="496" mass="52386">MFGPGDFFSPGLFHAHVTNLAYSPNHKCALSYIKAWGGTMSETAATAQPHAGADKKARVSWMLFDWAAQPFHTVILTFIFGPYFAHHIAASGAEAQTWWGWAVAIGGLIIAFLAPILGAISDATGPRKPYIALFSVLAIAGAFSMFFATPGTENAVMIALVGLVIAMIGFEFAAIFNNAMMPDLVSRKDLGELSGNGWALGYVGGVTSLIFILAFMATSDPETGKTLFGFTPLFGLDGFNYEGDRASGPFTAIWYLIFVIPLFLFVPDAAKKRAAKNAISLGLHKLWATIKTLPERRSYFAFLASSLFYRDGLNALYAFGGIYAAGVLGLSVTQVGIFGIIAAIAGALGAFLGGKADKKFGPKPVVAASCLILVLACLLVVSTTQTYVLFAFPVDPASSAPLLTFYFAGTLIGAFGGSIQAASRTLLVHQVRHEEVTEAFGLYAFSGRATAFIGPFAVAIATGISGSQQIGISPIVVLMLLGLIGLYFVKQKGPAD</sequence>
<feature type="transmembrane region" description="Helical" evidence="6">
    <location>
        <begin position="155"/>
        <end position="176"/>
    </location>
</feature>
<protein>
    <submittedName>
        <fullName evidence="8">MFS transporter</fullName>
    </submittedName>
</protein>
<feature type="transmembrane region" description="Helical" evidence="6">
    <location>
        <begin position="98"/>
        <end position="118"/>
    </location>
</feature>
<feature type="transmembrane region" description="Helical" evidence="6">
    <location>
        <begin position="130"/>
        <end position="149"/>
    </location>
</feature>
<feature type="transmembrane region" description="Helical" evidence="6">
    <location>
        <begin position="197"/>
        <end position="217"/>
    </location>
</feature>
<feature type="transmembrane region" description="Helical" evidence="6">
    <location>
        <begin position="400"/>
        <end position="419"/>
    </location>
</feature>
<evidence type="ECO:0000313" key="8">
    <source>
        <dbReference type="EMBL" id="GLQ16686.1"/>
    </source>
</evidence>
<dbReference type="PROSITE" id="PS50850">
    <property type="entry name" value="MFS"/>
    <property type="match status" value="1"/>
</dbReference>
<comment type="subcellular location">
    <subcellularLocation>
        <location evidence="1">Endomembrane system</location>
        <topology evidence="1">Multi-pass membrane protein</topology>
    </subcellularLocation>
</comment>
<proteinExistence type="predicted"/>
<organism evidence="8 9">
    <name type="scientific">Maritalea porphyrae</name>
    <dbReference type="NCBI Taxonomy" id="880732"/>
    <lineage>
        <taxon>Bacteria</taxon>
        <taxon>Pseudomonadati</taxon>
        <taxon>Pseudomonadota</taxon>
        <taxon>Alphaproteobacteria</taxon>
        <taxon>Hyphomicrobiales</taxon>
        <taxon>Devosiaceae</taxon>
        <taxon>Maritalea</taxon>
    </lineage>
</organism>
<feature type="transmembrane region" description="Helical" evidence="6">
    <location>
        <begin position="365"/>
        <end position="388"/>
    </location>
</feature>
<dbReference type="InterPro" id="IPR020846">
    <property type="entry name" value="MFS_dom"/>
</dbReference>
<keyword evidence="9" id="KW-1185">Reference proteome</keyword>